<dbReference type="Gene3D" id="3.60.21.10">
    <property type="match status" value="1"/>
</dbReference>
<evidence type="ECO:0000256" key="1">
    <source>
        <dbReference type="ARBA" id="ARBA00022729"/>
    </source>
</evidence>
<feature type="domain" description="Purple acid phosphatase N-terminal" evidence="4">
    <location>
        <begin position="40"/>
        <end position="136"/>
    </location>
</feature>
<dbReference type="SUPFAM" id="SSF49363">
    <property type="entry name" value="Purple acid phosphatase, N-terminal domain"/>
    <property type="match status" value="1"/>
</dbReference>
<sequence>MKFKYLRSRHILALLFLNPLFITTGTFAQGNKTYPASKFPDRVILGFKGNPSVSQAVNWRTDSTVTEAIAAIHEADPSPDFQSKAKVTKALSQPTVLDGKTVLYHEANFTDLKPATQYMYRVGNGTQWSEWFHFTTASDKHEPVSFLYFGDAQNDLRSLWSRTIRGAYSTLPKANLMIHAGDLINRSNSDYEWGEWFEAGGWVNGMIPSLSTPGNHEYYYDKNDKGYLSMHWRPQFALPENGPDGLAESAYYIDYQGVRFIALNSQAALLDSSILDKQAAWFEKVVSDKPNRWTVVIHHHPIYSTKNGRDNDEWRIKMEPLYKKHNVDIVLQGHDHTYGRGINMPLGQSRKKPDGPIYVVSVSGPKMYDIGLQNWMDRAASNTQLYQVVTVDDNKLAFKAYTVNGDLYDSFDLLKDKKGQNTLVELSNSLKMQERLELPERYQKSFKEEELKEYNQRFQEYKKRKGLK</sequence>
<dbReference type="EMBL" id="SMFL01000003">
    <property type="protein sequence ID" value="TDE16570.1"/>
    <property type="molecule type" value="Genomic_DNA"/>
</dbReference>
<keyword evidence="1 2" id="KW-0732">Signal</keyword>
<dbReference type="PANTHER" id="PTHR45867">
    <property type="entry name" value="PURPLE ACID PHOSPHATASE"/>
    <property type="match status" value="1"/>
</dbReference>
<dbReference type="InterPro" id="IPR015914">
    <property type="entry name" value="PAPs_N"/>
</dbReference>
<comment type="caution">
    <text evidence="5">The sequence shown here is derived from an EMBL/GenBank/DDBJ whole genome shotgun (WGS) entry which is preliminary data.</text>
</comment>
<dbReference type="InterPro" id="IPR008963">
    <property type="entry name" value="Purple_acid_Pase-like_N"/>
</dbReference>
<feature type="domain" description="Calcineurin-like phosphoesterase" evidence="3">
    <location>
        <begin position="154"/>
        <end position="338"/>
    </location>
</feature>
<dbReference type="InterPro" id="IPR004843">
    <property type="entry name" value="Calcineurin-like_PHP"/>
</dbReference>
<keyword evidence="6" id="KW-1185">Reference proteome</keyword>
<evidence type="ECO:0000313" key="6">
    <source>
        <dbReference type="Proteomes" id="UP000294850"/>
    </source>
</evidence>
<feature type="signal peptide" evidence="2">
    <location>
        <begin position="1"/>
        <end position="28"/>
    </location>
</feature>
<dbReference type="SUPFAM" id="SSF56300">
    <property type="entry name" value="Metallo-dependent phosphatases"/>
    <property type="match status" value="1"/>
</dbReference>
<dbReference type="InterPro" id="IPR029052">
    <property type="entry name" value="Metallo-depent_PP-like"/>
</dbReference>
<dbReference type="Gene3D" id="2.60.40.380">
    <property type="entry name" value="Purple acid phosphatase-like, N-terminal"/>
    <property type="match status" value="1"/>
</dbReference>
<proteinExistence type="predicted"/>
<reference evidence="5 6" key="1">
    <citation type="submission" date="2019-03" db="EMBL/GenBank/DDBJ databases">
        <title>Dyadobacter AR-3-6 sp. nov., isolated from arctic soil.</title>
        <authorList>
            <person name="Chaudhary D.K."/>
        </authorList>
    </citation>
    <scope>NUCLEOTIDE SEQUENCE [LARGE SCALE GENOMIC DNA]</scope>
    <source>
        <strain evidence="5 6">AR-3-6</strain>
    </source>
</reference>
<protein>
    <submittedName>
        <fullName evidence="5">Metallophosphoesterase family protein</fullName>
    </submittedName>
</protein>
<feature type="chain" id="PRO_5020632130" evidence="2">
    <location>
        <begin position="29"/>
        <end position="468"/>
    </location>
</feature>
<dbReference type="GO" id="GO:0003993">
    <property type="term" value="F:acid phosphatase activity"/>
    <property type="evidence" value="ECO:0007669"/>
    <property type="project" value="InterPro"/>
</dbReference>
<dbReference type="Pfam" id="PF00149">
    <property type="entry name" value="Metallophos"/>
    <property type="match status" value="1"/>
</dbReference>
<evidence type="ECO:0000313" key="5">
    <source>
        <dbReference type="EMBL" id="TDE16570.1"/>
    </source>
</evidence>
<dbReference type="RefSeq" id="WP_131958103.1">
    <property type="nucleotide sequence ID" value="NZ_SMFL01000003.1"/>
</dbReference>
<evidence type="ECO:0000256" key="2">
    <source>
        <dbReference type="SAM" id="SignalP"/>
    </source>
</evidence>
<evidence type="ECO:0000259" key="4">
    <source>
        <dbReference type="Pfam" id="PF16656"/>
    </source>
</evidence>
<dbReference type="OrthoDB" id="9809781at2"/>
<dbReference type="Pfam" id="PF16656">
    <property type="entry name" value="Pur_ac_phosph_N"/>
    <property type="match status" value="1"/>
</dbReference>
<accession>A0A4R5DW12</accession>
<name>A0A4R5DW12_9BACT</name>
<organism evidence="5 6">
    <name type="scientific">Dyadobacter psychrotolerans</name>
    <dbReference type="NCBI Taxonomy" id="2541721"/>
    <lineage>
        <taxon>Bacteria</taxon>
        <taxon>Pseudomonadati</taxon>
        <taxon>Bacteroidota</taxon>
        <taxon>Cytophagia</taxon>
        <taxon>Cytophagales</taxon>
        <taxon>Spirosomataceae</taxon>
        <taxon>Dyadobacter</taxon>
    </lineage>
</organism>
<dbReference type="GO" id="GO:0046872">
    <property type="term" value="F:metal ion binding"/>
    <property type="evidence" value="ECO:0007669"/>
    <property type="project" value="InterPro"/>
</dbReference>
<dbReference type="Proteomes" id="UP000294850">
    <property type="component" value="Unassembled WGS sequence"/>
</dbReference>
<gene>
    <name evidence="5" type="ORF">E0F88_10055</name>
</gene>
<evidence type="ECO:0000259" key="3">
    <source>
        <dbReference type="Pfam" id="PF00149"/>
    </source>
</evidence>
<dbReference type="PANTHER" id="PTHR45867:SF3">
    <property type="entry name" value="ACID PHOSPHATASE TYPE 7"/>
    <property type="match status" value="1"/>
</dbReference>
<dbReference type="AlphaFoldDB" id="A0A4R5DW12"/>